<dbReference type="PANTHER" id="PTHR13112:SF0">
    <property type="entry name" value="FI21285P1"/>
    <property type="match status" value="1"/>
</dbReference>
<dbReference type="Gramene" id="EFJ26498">
    <property type="protein sequence ID" value="EFJ26498"/>
    <property type="gene ID" value="SELMODRAFT_97155"/>
</dbReference>
<dbReference type="InterPro" id="IPR035979">
    <property type="entry name" value="RBD_domain_sf"/>
</dbReference>
<sequence length="118" mass="13807">MKDPLSRTKVVVRRLPPTLSEDALVSRIQTRFARPYLWMLFRPGKSTNQIHSRAYIEFERPEDVLAFHEDFHGHVFVNEKGSQYKAMVEYAPYQRVPDLRVKKDGREGSILRGTSPFD</sequence>
<evidence type="ECO:0000313" key="7">
    <source>
        <dbReference type="Proteomes" id="UP000001514"/>
    </source>
</evidence>
<dbReference type="EMBL" id="GL377584">
    <property type="protein sequence ID" value="EFJ26498.1"/>
    <property type="molecule type" value="Genomic_DNA"/>
</dbReference>
<dbReference type="Pfam" id="PF03467">
    <property type="entry name" value="Smg4_UPF3"/>
    <property type="match status" value="1"/>
</dbReference>
<dbReference type="AlphaFoldDB" id="D8RM95"/>
<dbReference type="InterPro" id="IPR012677">
    <property type="entry name" value="Nucleotide-bd_a/b_plait_sf"/>
</dbReference>
<evidence type="ECO:0000313" key="6">
    <source>
        <dbReference type="EMBL" id="EFJ26498.1"/>
    </source>
</evidence>
<dbReference type="OMA" id="FNDRYNC"/>
<dbReference type="GO" id="GO:0003676">
    <property type="term" value="F:nucleic acid binding"/>
    <property type="evidence" value="ECO:0007669"/>
    <property type="project" value="InterPro"/>
</dbReference>
<evidence type="ECO:0000256" key="1">
    <source>
        <dbReference type="ARBA" id="ARBA00004123"/>
    </source>
</evidence>
<dbReference type="GO" id="GO:0000184">
    <property type="term" value="P:nuclear-transcribed mRNA catabolic process, nonsense-mediated decay"/>
    <property type="evidence" value="ECO:0007669"/>
    <property type="project" value="UniProtKB-KW"/>
</dbReference>
<protein>
    <recommendedName>
        <fullName evidence="5">UPF3 domain-containing protein</fullName>
    </recommendedName>
</protein>
<evidence type="ECO:0000256" key="2">
    <source>
        <dbReference type="ARBA" id="ARBA00005991"/>
    </source>
</evidence>
<dbReference type="InterPro" id="IPR005120">
    <property type="entry name" value="UPF3_dom"/>
</dbReference>
<keyword evidence="4" id="KW-0539">Nucleus</keyword>
<keyword evidence="3" id="KW-0866">Nonsense-mediated mRNA decay</keyword>
<evidence type="ECO:0000259" key="5">
    <source>
        <dbReference type="Pfam" id="PF03467"/>
    </source>
</evidence>
<dbReference type="Proteomes" id="UP000001514">
    <property type="component" value="Unassembled WGS sequence"/>
</dbReference>
<evidence type="ECO:0000256" key="4">
    <source>
        <dbReference type="ARBA" id="ARBA00023242"/>
    </source>
</evidence>
<proteinExistence type="inferred from homology"/>
<evidence type="ECO:0000256" key="3">
    <source>
        <dbReference type="ARBA" id="ARBA00023161"/>
    </source>
</evidence>
<comment type="subcellular location">
    <subcellularLocation>
        <location evidence="1">Nucleus</location>
    </subcellularLocation>
</comment>
<dbReference type="GO" id="GO:0005634">
    <property type="term" value="C:nucleus"/>
    <property type="evidence" value="ECO:0007669"/>
    <property type="project" value="UniProtKB-SubCell"/>
</dbReference>
<feature type="domain" description="UPF3" evidence="5">
    <location>
        <begin position="7"/>
        <end position="111"/>
    </location>
</feature>
<dbReference type="HOGENOM" id="CLU_2243269_0_0_1"/>
<keyword evidence="7" id="KW-1185">Reference proteome</keyword>
<accession>D8RM95</accession>
<dbReference type="PANTHER" id="PTHR13112">
    <property type="entry name" value="UPF3 REGULATOR OF NONSENSE TRANSCRIPTS-LIKE PROTEIN"/>
    <property type="match status" value="1"/>
</dbReference>
<comment type="similarity">
    <text evidence="2">Belongs to the RENT3 family.</text>
</comment>
<gene>
    <name evidence="6" type="ORF">SELMODRAFT_97155</name>
</gene>
<dbReference type="CDD" id="cd12455">
    <property type="entry name" value="RRM_like_Smg4_UPF3"/>
    <property type="match status" value="1"/>
</dbReference>
<organism evidence="7">
    <name type="scientific">Selaginella moellendorffii</name>
    <name type="common">Spikemoss</name>
    <dbReference type="NCBI Taxonomy" id="88036"/>
    <lineage>
        <taxon>Eukaryota</taxon>
        <taxon>Viridiplantae</taxon>
        <taxon>Streptophyta</taxon>
        <taxon>Embryophyta</taxon>
        <taxon>Tracheophyta</taxon>
        <taxon>Lycopodiopsida</taxon>
        <taxon>Selaginellales</taxon>
        <taxon>Selaginellaceae</taxon>
        <taxon>Selaginella</taxon>
    </lineage>
</organism>
<dbReference type="eggNOG" id="KOG1295">
    <property type="taxonomic scope" value="Eukaryota"/>
</dbReference>
<name>D8RM95_SELML</name>
<dbReference type="InterPro" id="IPR039722">
    <property type="entry name" value="Upf3"/>
</dbReference>
<reference evidence="6 7" key="1">
    <citation type="journal article" date="2011" name="Science">
        <title>The Selaginella genome identifies genetic changes associated with the evolution of vascular plants.</title>
        <authorList>
            <person name="Banks J.A."/>
            <person name="Nishiyama T."/>
            <person name="Hasebe M."/>
            <person name="Bowman J.L."/>
            <person name="Gribskov M."/>
            <person name="dePamphilis C."/>
            <person name="Albert V.A."/>
            <person name="Aono N."/>
            <person name="Aoyama T."/>
            <person name="Ambrose B.A."/>
            <person name="Ashton N.W."/>
            <person name="Axtell M.J."/>
            <person name="Barker E."/>
            <person name="Barker M.S."/>
            <person name="Bennetzen J.L."/>
            <person name="Bonawitz N.D."/>
            <person name="Chapple C."/>
            <person name="Cheng C."/>
            <person name="Correa L.G."/>
            <person name="Dacre M."/>
            <person name="DeBarry J."/>
            <person name="Dreyer I."/>
            <person name="Elias M."/>
            <person name="Engstrom E.M."/>
            <person name="Estelle M."/>
            <person name="Feng L."/>
            <person name="Finet C."/>
            <person name="Floyd S.K."/>
            <person name="Frommer W.B."/>
            <person name="Fujita T."/>
            <person name="Gramzow L."/>
            <person name="Gutensohn M."/>
            <person name="Harholt J."/>
            <person name="Hattori M."/>
            <person name="Heyl A."/>
            <person name="Hirai T."/>
            <person name="Hiwatashi Y."/>
            <person name="Ishikawa M."/>
            <person name="Iwata M."/>
            <person name="Karol K.G."/>
            <person name="Koehler B."/>
            <person name="Kolukisaoglu U."/>
            <person name="Kubo M."/>
            <person name="Kurata T."/>
            <person name="Lalonde S."/>
            <person name="Li K."/>
            <person name="Li Y."/>
            <person name="Litt A."/>
            <person name="Lyons E."/>
            <person name="Manning G."/>
            <person name="Maruyama T."/>
            <person name="Michael T.P."/>
            <person name="Mikami K."/>
            <person name="Miyazaki S."/>
            <person name="Morinaga S."/>
            <person name="Murata T."/>
            <person name="Mueller-Roeber B."/>
            <person name="Nelson D.R."/>
            <person name="Obara M."/>
            <person name="Oguri Y."/>
            <person name="Olmstead R.G."/>
            <person name="Onodera N."/>
            <person name="Petersen B.L."/>
            <person name="Pils B."/>
            <person name="Prigge M."/>
            <person name="Rensing S.A."/>
            <person name="Riano-Pachon D.M."/>
            <person name="Roberts A.W."/>
            <person name="Sato Y."/>
            <person name="Scheller H.V."/>
            <person name="Schulz B."/>
            <person name="Schulz C."/>
            <person name="Shakirov E.V."/>
            <person name="Shibagaki N."/>
            <person name="Shinohara N."/>
            <person name="Shippen D.E."/>
            <person name="Soerensen I."/>
            <person name="Sotooka R."/>
            <person name="Sugimoto N."/>
            <person name="Sugita M."/>
            <person name="Sumikawa N."/>
            <person name="Tanurdzic M."/>
            <person name="Theissen G."/>
            <person name="Ulvskov P."/>
            <person name="Wakazuki S."/>
            <person name="Weng J.K."/>
            <person name="Willats W.W."/>
            <person name="Wipf D."/>
            <person name="Wolf P.G."/>
            <person name="Yang L."/>
            <person name="Zimmer A.D."/>
            <person name="Zhu Q."/>
            <person name="Mitros T."/>
            <person name="Hellsten U."/>
            <person name="Loque D."/>
            <person name="Otillar R."/>
            <person name="Salamov A."/>
            <person name="Schmutz J."/>
            <person name="Shapiro H."/>
            <person name="Lindquist E."/>
            <person name="Lucas S."/>
            <person name="Rokhsar D."/>
            <person name="Grigoriev I.V."/>
        </authorList>
    </citation>
    <scope>NUCLEOTIDE SEQUENCE [LARGE SCALE GENOMIC DNA]</scope>
</reference>
<dbReference type="InParanoid" id="D8RM95"/>
<dbReference type="STRING" id="88036.D8RM95"/>
<dbReference type="SUPFAM" id="SSF54928">
    <property type="entry name" value="RNA-binding domain, RBD"/>
    <property type="match status" value="1"/>
</dbReference>
<dbReference type="Gene3D" id="3.30.70.330">
    <property type="match status" value="1"/>
</dbReference>
<dbReference type="KEGG" id="smo:SELMODRAFT_97155"/>